<organism evidence="8 9">
    <name type="scientific">Microvirga aerophila</name>
    <dbReference type="NCBI Taxonomy" id="670291"/>
    <lineage>
        <taxon>Bacteria</taxon>
        <taxon>Pseudomonadati</taxon>
        <taxon>Pseudomonadota</taxon>
        <taxon>Alphaproteobacteria</taxon>
        <taxon>Hyphomicrobiales</taxon>
        <taxon>Methylobacteriaceae</taxon>
        <taxon>Microvirga</taxon>
    </lineage>
</organism>
<dbReference type="OrthoDB" id="9770107at2"/>
<dbReference type="Pfam" id="PF00450">
    <property type="entry name" value="Peptidase_S10"/>
    <property type="match status" value="1"/>
</dbReference>
<evidence type="ECO:0000313" key="9">
    <source>
        <dbReference type="Proteomes" id="UP000321085"/>
    </source>
</evidence>
<accession>A0A512BV45</accession>
<evidence type="ECO:0000256" key="3">
    <source>
        <dbReference type="ARBA" id="ARBA00022729"/>
    </source>
</evidence>
<dbReference type="EMBL" id="BJYU01000049">
    <property type="protein sequence ID" value="GEO15831.1"/>
    <property type="molecule type" value="Genomic_DNA"/>
</dbReference>
<feature type="compositionally biased region" description="Basic and acidic residues" evidence="6">
    <location>
        <begin position="28"/>
        <end position="45"/>
    </location>
</feature>
<keyword evidence="2" id="KW-0645">Protease</keyword>
<evidence type="ECO:0000256" key="4">
    <source>
        <dbReference type="ARBA" id="ARBA00022801"/>
    </source>
</evidence>
<keyword evidence="9" id="KW-1185">Reference proteome</keyword>
<gene>
    <name evidence="8" type="ORF">MAE02_35270</name>
</gene>
<feature type="signal peptide" evidence="7">
    <location>
        <begin position="1"/>
        <end position="25"/>
    </location>
</feature>
<sequence>MIRISRLSLLAALCLSVTMPIGAQAQEARGREQAAERQEPRRPSEPQRLPAESVTRHTIELPGRTIRLTATAGALTLTDPQGAPQAEIGFTAYVRDDTEAATRPVTFAVNGGPGASSAYLNLLAIGPWRLPLDGPAISPSAPPNLVPNAETWLDFTDLIFIDPPGTGYSRVLGGDQVRERFYSVQGDIDGLAAVIMRWLKEKDRLRSPKFFAGESYGGFRGPLLAQKLQSDQGIGFSGLVLVSPVLDFAWIEHDASEALANSARLPSLAAAALARKGPVTREALRDVERYASGEYLVDLIRGPRDREAVERVSRRVAELTGLDPQLTRRLAGRIDMRTVQKELRRDEQQIVSAYDTDVATADPNPNSNTGRFEDSVLDAMTAPLTSAVIHHLTTTLNYKTEGRYNLLNGSVNGAWRWGNGRQAPENLEELRQAMALDGNLQVLVVHGFTDLVTPYYASQLLIDQMPEIGPQQRLALKVYEGGHMFYSRQGSRQAFRADAQRLYEDALRARATDNKD</sequence>
<feature type="region of interest" description="Disordered" evidence="6">
    <location>
        <begin position="26"/>
        <end position="55"/>
    </location>
</feature>
<evidence type="ECO:0000313" key="8">
    <source>
        <dbReference type="EMBL" id="GEO15831.1"/>
    </source>
</evidence>
<feature type="chain" id="PRO_5021853978" evidence="7">
    <location>
        <begin position="26"/>
        <end position="516"/>
    </location>
</feature>
<comment type="caution">
    <text evidence="8">The sequence shown here is derived from an EMBL/GenBank/DDBJ whole genome shotgun (WGS) entry which is preliminary data.</text>
</comment>
<dbReference type="InterPro" id="IPR029058">
    <property type="entry name" value="AB_hydrolase_fold"/>
</dbReference>
<evidence type="ECO:0000256" key="6">
    <source>
        <dbReference type="SAM" id="MobiDB-lite"/>
    </source>
</evidence>
<keyword evidence="4" id="KW-0378">Hydrolase</keyword>
<name>A0A512BV45_9HYPH</name>
<dbReference type="AlphaFoldDB" id="A0A512BV45"/>
<dbReference type="PANTHER" id="PTHR11802">
    <property type="entry name" value="SERINE PROTEASE FAMILY S10 SERINE CARBOXYPEPTIDASE"/>
    <property type="match status" value="1"/>
</dbReference>
<evidence type="ECO:0000256" key="5">
    <source>
        <dbReference type="ARBA" id="ARBA00023180"/>
    </source>
</evidence>
<reference evidence="8 9" key="1">
    <citation type="submission" date="2019-07" db="EMBL/GenBank/DDBJ databases">
        <title>Whole genome shotgun sequence of Microvirga aerophila NBRC 106136.</title>
        <authorList>
            <person name="Hosoyama A."/>
            <person name="Uohara A."/>
            <person name="Ohji S."/>
            <person name="Ichikawa N."/>
        </authorList>
    </citation>
    <scope>NUCLEOTIDE SEQUENCE [LARGE SCALE GENOMIC DNA]</scope>
    <source>
        <strain evidence="8 9">NBRC 106136</strain>
    </source>
</reference>
<dbReference type="GO" id="GO:0004185">
    <property type="term" value="F:serine-type carboxypeptidase activity"/>
    <property type="evidence" value="ECO:0007669"/>
    <property type="project" value="InterPro"/>
</dbReference>
<protein>
    <submittedName>
        <fullName evidence="8">Peptidase S10</fullName>
    </submittedName>
</protein>
<dbReference type="SUPFAM" id="SSF53474">
    <property type="entry name" value="alpha/beta-Hydrolases"/>
    <property type="match status" value="1"/>
</dbReference>
<dbReference type="RefSeq" id="WP_114185060.1">
    <property type="nucleotide sequence ID" value="NZ_BJYU01000049.1"/>
</dbReference>
<evidence type="ECO:0000256" key="1">
    <source>
        <dbReference type="ARBA" id="ARBA00022645"/>
    </source>
</evidence>
<keyword evidence="1" id="KW-0121">Carboxypeptidase</keyword>
<dbReference type="InterPro" id="IPR001563">
    <property type="entry name" value="Peptidase_S10"/>
</dbReference>
<dbReference type="Gene3D" id="3.40.50.1820">
    <property type="entry name" value="alpha/beta hydrolase"/>
    <property type="match status" value="1"/>
</dbReference>
<evidence type="ECO:0000256" key="7">
    <source>
        <dbReference type="SAM" id="SignalP"/>
    </source>
</evidence>
<proteinExistence type="predicted"/>
<keyword evidence="3 7" id="KW-0732">Signal</keyword>
<dbReference type="GO" id="GO:0006508">
    <property type="term" value="P:proteolysis"/>
    <property type="evidence" value="ECO:0007669"/>
    <property type="project" value="UniProtKB-KW"/>
</dbReference>
<evidence type="ECO:0000256" key="2">
    <source>
        <dbReference type="ARBA" id="ARBA00022670"/>
    </source>
</evidence>
<keyword evidence="5" id="KW-0325">Glycoprotein</keyword>
<dbReference type="Proteomes" id="UP000321085">
    <property type="component" value="Unassembled WGS sequence"/>
</dbReference>
<dbReference type="PANTHER" id="PTHR11802:SF3">
    <property type="entry name" value="RETINOID-INDUCIBLE SERINE CARBOXYPEPTIDASE"/>
    <property type="match status" value="1"/>
</dbReference>